<sequence>MTAFRTLGHVNFKVRDFKASVKFYETLGFKAFLELTDEAHVPWIIYLRFDDNLYLELIGGGKDRSPGPEPTGFNHMCITVDDIETAARQLAAAGIPLMHPLSLKTGLDNNRGAWVEDPDGNRIELMEMASNCVQYDAIKAFNAGHGMTSLVRPLKPKG</sequence>
<dbReference type="GO" id="GO:0004462">
    <property type="term" value="F:lactoylglutathione lyase activity"/>
    <property type="evidence" value="ECO:0007669"/>
    <property type="project" value="InterPro"/>
</dbReference>
<dbReference type="InterPro" id="IPR029068">
    <property type="entry name" value="Glyas_Bleomycin-R_OHBP_Dase"/>
</dbReference>
<evidence type="ECO:0000259" key="2">
    <source>
        <dbReference type="PROSITE" id="PS51819"/>
    </source>
</evidence>
<organism evidence="3 4">
    <name type="scientific">Devosia nanyangense</name>
    <dbReference type="NCBI Taxonomy" id="1228055"/>
    <lineage>
        <taxon>Bacteria</taxon>
        <taxon>Pseudomonadati</taxon>
        <taxon>Pseudomonadota</taxon>
        <taxon>Alphaproteobacteria</taxon>
        <taxon>Hyphomicrobiales</taxon>
        <taxon>Devosiaceae</taxon>
        <taxon>Devosia</taxon>
    </lineage>
</organism>
<dbReference type="InterPro" id="IPR037523">
    <property type="entry name" value="VOC_core"/>
</dbReference>
<comment type="caution">
    <text evidence="3">The sequence shown here is derived from an EMBL/GenBank/DDBJ whole genome shotgun (WGS) entry which is preliminary data.</text>
</comment>
<accession>A0A933P0I9</accession>
<evidence type="ECO:0000313" key="3">
    <source>
        <dbReference type="EMBL" id="MBI4924036.1"/>
    </source>
</evidence>
<dbReference type="PANTHER" id="PTHR36113">
    <property type="entry name" value="LYASE, PUTATIVE-RELATED-RELATED"/>
    <property type="match status" value="1"/>
</dbReference>
<feature type="domain" description="VOC" evidence="2">
    <location>
        <begin position="6"/>
        <end position="128"/>
    </location>
</feature>
<dbReference type="PANTHER" id="PTHR36113:SF6">
    <property type="entry name" value="FOSFOMYCIN RESISTANCE PROTEIN FOSX"/>
    <property type="match status" value="1"/>
</dbReference>
<dbReference type="InterPro" id="IPR051332">
    <property type="entry name" value="Fosfomycin_Res_Enzymes"/>
</dbReference>
<dbReference type="InterPro" id="IPR004360">
    <property type="entry name" value="Glyas_Fos-R_dOase_dom"/>
</dbReference>
<gene>
    <name evidence="3" type="ORF">HY834_20065</name>
</gene>
<dbReference type="Pfam" id="PF00903">
    <property type="entry name" value="Glyoxalase"/>
    <property type="match status" value="1"/>
</dbReference>
<dbReference type="Gene3D" id="3.10.180.10">
    <property type="entry name" value="2,3-Dihydroxybiphenyl 1,2-Dioxygenase, domain 1"/>
    <property type="match status" value="1"/>
</dbReference>
<keyword evidence="1" id="KW-0479">Metal-binding</keyword>
<proteinExistence type="predicted"/>
<dbReference type="PROSITE" id="PS00934">
    <property type="entry name" value="GLYOXALASE_I_1"/>
    <property type="match status" value="1"/>
</dbReference>
<dbReference type="AlphaFoldDB" id="A0A933P0I9"/>
<dbReference type="SUPFAM" id="SSF54593">
    <property type="entry name" value="Glyoxalase/Bleomycin resistance protein/Dihydroxybiphenyl dioxygenase"/>
    <property type="match status" value="1"/>
</dbReference>
<dbReference type="PROSITE" id="PS51819">
    <property type="entry name" value="VOC"/>
    <property type="match status" value="1"/>
</dbReference>
<dbReference type="EMBL" id="JACRAF010000068">
    <property type="protein sequence ID" value="MBI4924036.1"/>
    <property type="molecule type" value="Genomic_DNA"/>
</dbReference>
<reference evidence="3" key="1">
    <citation type="submission" date="2020-07" db="EMBL/GenBank/DDBJ databases">
        <title>Huge and variable diversity of episymbiotic CPR bacteria and DPANN archaea in groundwater ecosystems.</title>
        <authorList>
            <person name="He C.Y."/>
            <person name="Keren R."/>
            <person name="Whittaker M."/>
            <person name="Farag I.F."/>
            <person name="Doudna J."/>
            <person name="Cate J.H.D."/>
            <person name="Banfield J.F."/>
        </authorList>
    </citation>
    <scope>NUCLEOTIDE SEQUENCE</scope>
    <source>
        <strain evidence="3">NC_groundwater_1586_Pr3_B-0.1um_66_15</strain>
    </source>
</reference>
<protein>
    <submittedName>
        <fullName evidence="3">VOC family protein</fullName>
    </submittedName>
</protein>
<name>A0A933P0I9_9HYPH</name>
<dbReference type="Proteomes" id="UP000782610">
    <property type="component" value="Unassembled WGS sequence"/>
</dbReference>
<dbReference type="CDD" id="cd06587">
    <property type="entry name" value="VOC"/>
    <property type="match status" value="1"/>
</dbReference>
<evidence type="ECO:0000256" key="1">
    <source>
        <dbReference type="ARBA" id="ARBA00022723"/>
    </source>
</evidence>
<dbReference type="GO" id="GO:0046872">
    <property type="term" value="F:metal ion binding"/>
    <property type="evidence" value="ECO:0007669"/>
    <property type="project" value="UniProtKB-KW"/>
</dbReference>
<evidence type="ECO:0000313" key="4">
    <source>
        <dbReference type="Proteomes" id="UP000782610"/>
    </source>
</evidence>
<dbReference type="InterPro" id="IPR018146">
    <property type="entry name" value="Glyoxalase_1_CS"/>
</dbReference>